<organism evidence="1 2">
    <name type="scientific">Trichuris suis</name>
    <name type="common">pig whipworm</name>
    <dbReference type="NCBI Taxonomy" id="68888"/>
    <lineage>
        <taxon>Eukaryota</taxon>
        <taxon>Metazoa</taxon>
        <taxon>Ecdysozoa</taxon>
        <taxon>Nematoda</taxon>
        <taxon>Enoplea</taxon>
        <taxon>Dorylaimia</taxon>
        <taxon>Trichinellida</taxon>
        <taxon>Trichuridae</taxon>
        <taxon>Trichuris</taxon>
    </lineage>
</organism>
<reference evidence="1 2" key="1">
    <citation type="journal article" date="2014" name="Nat. Genet.">
        <title>Genome and transcriptome of the porcine whipworm Trichuris suis.</title>
        <authorList>
            <person name="Jex A.R."/>
            <person name="Nejsum P."/>
            <person name="Schwarz E.M."/>
            <person name="Hu L."/>
            <person name="Young N.D."/>
            <person name="Hall R.S."/>
            <person name="Korhonen P.K."/>
            <person name="Liao S."/>
            <person name="Thamsborg S."/>
            <person name="Xia J."/>
            <person name="Xu P."/>
            <person name="Wang S."/>
            <person name="Scheerlinck J.P."/>
            <person name="Hofmann A."/>
            <person name="Sternberg P.W."/>
            <person name="Wang J."/>
            <person name="Gasser R.B."/>
        </authorList>
    </citation>
    <scope>NUCLEOTIDE SEQUENCE [LARGE SCALE GENOMIC DNA]</scope>
    <source>
        <strain evidence="1">DCEP-RM93M</strain>
    </source>
</reference>
<evidence type="ECO:0000313" key="1">
    <source>
        <dbReference type="EMBL" id="KFD58535.1"/>
    </source>
</evidence>
<gene>
    <name evidence="1" type="ORF">M513_00761</name>
</gene>
<protein>
    <submittedName>
        <fullName evidence="1">Uncharacterized protein</fullName>
    </submittedName>
</protein>
<sequence length="128" mass="14903">MTYKDMCERKEDVLSMRTRVWISDPFSSVDGTEMLLQEELTQQQANEELKPSLQDDILASGCSNKSRTFIPDYGTSLRSSSFLLFHLTWSNKRSRLRVAKRGDLRLLLMNIEPDVEKLMLLNQPQRPH</sequence>
<name>A0A085MMT9_9BILA</name>
<proteinExistence type="predicted"/>
<dbReference type="AlphaFoldDB" id="A0A085MMT9"/>
<evidence type="ECO:0000313" key="2">
    <source>
        <dbReference type="Proteomes" id="UP000030764"/>
    </source>
</evidence>
<keyword evidence="2" id="KW-1185">Reference proteome</keyword>
<accession>A0A085MMT9</accession>
<dbReference type="Proteomes" id="UP000030764">
    <property type="component" value="Unassembled WGS sequence"/>
</dbReference>
<dbReference type="EMBL" id="KL363184">
    <property type="protein sequence ID" value="KFD58535.1"/>
    <property type="molecule type" value="Genomic_DNA"/>
</dbReference>